<evidence type="ECO:0000313" key="1">
    <source>
        <dbReference type="EMBL" id="GIX73646.1"/>
    </source>
</evidence>
<accession>A0AAV4MQA8</accession>
<keyword evidence="2" id="KW-1185">Reference proteome</keyword>
<name>A0AAV4MQA8_CAEEX</name>
<dbReference type="EMBL" id="BPLR01002437">
    <property type="protein sequence ID" value="GIX73646.1"/>
    <property type="molecule type" value="Genomic_DNA"/>
</dbReference>
<comment type="caution">
    <text evidence="1">The sequence shown here is derived from an EMBL/GenBank/DDBJ whole genome shotgun (WGS) entry which is preliminary data.</text>
</comment>
<organism evidence="1 2">
    <name type="scientific">Caerostris extrusa</name>
    <name type="common">Bark spider</name>
    <name type="synonym">Caerostris bankana</name>
    <dbReference type="NCBI Taxonomy" id="172846"/>
    <lineage>
        <taxon>Eukaryota</taxon>
        <taxon>Metazoa</taxon>
        <taxon>Ecdysozoa</taxon>
        <taxon>Arthropoda</taxon>
        <taxon>Chelicerata</taxon>
        <taxon>Arachnida</taxon>
        <taxon>Araneae</taxon>
        <taxon>Araneomorphae</taxon>
        <taxon>Entelegynae</taxon>
        <taxon>Araneoidea</taxon>
        <taxon>Araneidae</taxon>
        <taxon>Caerostris</taxon>
    </lineage>
</organism>
<dbReference type="AlphaFoldDB" id="A0AAV4MQA8"/>
<proteinExistence type="predicted"/>
<protein>
    <submittedName>
        <fullName evidence="1">Uncharacterized protein</fullName>
    </submittedName>
</protein>
<sequence length="61" mass="6755">LRIATVTDKYLFGYAANLAFCRKRKISPISVFQQEGTTPMGWVPLRLSCSYPAGGSIGMER</sequence>
<reference evidence="1 2" key="1">
    <citation type="submission" date="2021-06" db="EMBL/GenBank/DDBJ databases">
        <title>Caerostris extrusa draft genome.</title>
        <authorList>
            <person name="Kono N."/>
            <person name="Arakawa K."/>
        </authorList>
    </citation>
    <scope>NUCLEOTIDE SEQUENCE [LARGE SCALE GENOMIC DNA]</scope>
</reference>
<evidence type="ECO:0000313" key="2">
    <source>
        <dbReference type="Proteomes" id="UP001054945"/>
    </source>
</evidence>
<gene>
    <name evidence="1" type="ORF">CEXT_525211</name>
</gene>
<dbReference type="Proteomes" id="UP001054945">
    <property type="component" value="Unassembled WGS sequence"/>
</dbReference>
<feature type="non-terminal residue" evidence="1">
    <location>
        <position position="1"/>
    </location>
</feature>